<accession>A0A2G5K0N1</accession>
<dbReference type="Gene3D" id="3.30.540.10">
    <property type="entry name" value="Fructose-1,6-Bisphosphatase, subunit A, domain 1"/>
    <property type="match status" value="1"/>
</dbReference>
<keyword evidence="4 5" id="KW-0460">Magnesium</keyword>
<dbReference type="InterPro" id="IPR020583">
    <property type="entry name" value="Inositol_monoP_metal-BS"/>
</dbReference>
<dbReference type="Gene3D" id="3.40.190.80">
    <property type="match status" value="1"/>
</dbReference>
<comment type="caution">
    <text evidence="6">The sequence shown here is derived from an EMBL/GenBank/DDBJ whole genome shotgun (WGS) entry which is preliminary data.</text>
</comment>
<comment type="cofactor">
    <cofactor evidence="5">
        <name>Mg(2+)</name>
        <dbReference type="ChEBI" id="CHEBI:18420"/>
    </cofactor>
</comment>
<dbReference type="GO" id="GO:0008934">
    <property type="term" value="F:inositol monophosphate 1-phosphatase activity"/>
    <property type="evidence" value="ECO:0007669"/>
    <property type="project" value="TreeGrafter"/>
</dbReference>
<protein>
    <submittedName>
        <fullName evidence="6">3'(2'),5'-bisphosphate nucleotidase CysQ</fullName>
    </submittedName>
</protein>
<keyword evidence="2 5" id="KW-0479">Metal-binding</keyword>
<dbReference type="OrthoDB" id="9785695at2"/>
<organism evidence="6 7">
    <name type="scientific">Paramylibacter kogurei</name>
    <dbReference type="NCBI Taxonomy" id="1889778"/>
    <lineage>
        <taxon>Bacteria</taxon>
        <taxon>Pseudomonadati</taxon>
        <taxon>Pseudomonadota</taxon>
        <taxon>Alphaproteobacteria</taxon>
        <taxon>Rhodobacterales</taxon>
        <taxon>Paracoccaceae</taxon>
        <taxon>Paramylibacter</taxon>
    </lineage>
</organism>
<evidence type="ECO:0000256" key="5">
    <source>
        <dbReference type="PIRSR" id="PIRSR600760-2"/>
    </source>
</evidence>
<evidence type="ECO:0000256" key="1">
    <source>
        <dbReference type="ARBA" id="ARBA00009759"/>
    </source>
</evidence>
<evidence type="ECO:0000313" key="7">
    <source>
        <dbReference type="Proteomes" id="UP000231516"/>
    </source>
</evidence>
<dbReference type="GO" id="GO:0006020">
    <property type="term" value="P:inositol metabolic process"/>
    <property type="evidence" value="ECO:0007669"/>
    <property type="project" value="TreeGrafter"/>
</dbReference>
<evidence type="ECO:0000256" key="2">
    <source>
        <dbReference type="ARBA" id="ARBA00022723"/>
    </source>
</evidence>
<evidence type="ECO:0000313" key="6">
    <source>
        <dbReference type="EMBL" id="PIB23097.1"/>
    </source>
</evidence>
<reference evidence="6 7" key="1">
    <citation type="submission" date="2016-08" db="EMBL/GenBank/DDBJ databases">
        <title>Draft genome of Amylibacter sp. strain 4G11.</title>
        <authorList>
            <person name="Wong S.-K."/>
            <person name="Hamasaki K."/>
            <person name="Yoshizawa S."/>
        </authorList>
    </citation>
    <scope>NUCLEOTIDE SEQUENCE [LARGE SCALE GENOMIC DNA]</scope>
    <source>
        <strain evidence="6 7">4G11</strain>
    </source>
</reference>
<dbReference type="CDD" id="cd01638">
    <property type="entry name" value="CysQ"/>
    <property type="match status" value="1"/>
</dbReference>
<dbReference type="InterPro" id="IPR000760">
    <property type="entry name" value="Inositol_monophosphatase-like"/>
</dbReference>
<proteinExistence type="inferred from homology"/>
<dbReference type="Proteomes" id="UP000231516">
    <property type="component" value="Unassembled WGS sequence"/>
</dbReference>
<dbReference type="EMBL" id="MDGM01000014">
    <property type="protein sequence ID" value="PIB23097.1"/>
    <property type="molecule type" value="Genomic_DNA"/>
</dbReference>
<dbReference type="AlphaFoldDB" id="A0A2G5K0N1"/>
<evidence type="ECO:0000256" key="4">
    <source>
        <dbReference type="ARBA" id="ARBA00022842"/>
    </source>
</evidence>
<feature type="binding site" evidence="5">
    <location>
        <position position="87"/>
    </location>
    <ligand>
        <name>Mg(2+)</name>
        <dbReference type="ChEBI" id="CHEBI:18420"/>
        <label>1</label>
        <note>catalytic</note>
    </ligand>
</feature>
<feature type="binding site" evidence="5">
    <location>
        <position position="85"/>
    </location>
    <ligand>
        <name>Mg(2+)</name>
        <dbReference type="ChEBI" id="CHEBI:18420"/>
        <label>1</label>
        <note>catalytic</note>
    </ligand>
</feature>
<dbReference type="PANTHER" id="PTHR20854:SF4">
    <property type="entry name" value="INOSITOL-1-MONOPHOSPHATASE-RELATED"/>
    <property type="match status" value="1"/>
</dbReference>
<keyword evidence="3" id="KW-0378">Hydrolase</keyword>
<sequence length="256" mass="27634">MPVPDLTLLTDAALASGEIAMRFWRKDLHAWDKGGGQGPVSEADLAIDKMLCTEFGAARPDYGWLSEETDDDPARLACENVFIVDPIDGTRSFINGHENFSVSMAVAKAGEVTAAVVHLPAKGLTYAAAKGEGATLNGEPIRHNGNTEIRGARILASGSQTKSEMWVKRPPPIERHFRSSLAYRMCLVAQGRFDGMLTLRPTWEWDVAGGDLICREAGVSVTMRNGQVPKYNSATACFDGLIAATPVIHTGLLDHL</sequence>
<comment type="similarity">
    <text evidence="1">Belongs to the inositol monophosphatase superfamily.</text>
</comment>
<dbReference type="PROSITE" id="PS00629">
    <property type="entry name" value="IMP_1"/>
    <property type="match status" value="1"/>
</dbReference>
<name>A0A2G5K0N1_9RHOB</name>
<dbReference type="SUPFAM" id="SSF56655">
    <property type="entry name" value="Carbohydrate phosphatase"/>
    <property type="match status" value="1"/>
</dbReference>
<dbReference type="PANTHER" id="PTHR20854">
    <property type="entry name" value="INOSITOL MONOPHOSPHATASE"/>
    <property type="match status" value="1"/>
</dbReference>
<evidence type="ECO:0000256" key="3">
    <source>
        <dbReference type="ARBA" id="ARBA00022801"/>
    </source>
</evidence>
<dbReference type="GO" id="GO:0007165">
    <property type="term" value="P:signal transduction"/>
    <property type="evidence" value="ECO:0007669"/>
    <property type="project" value="TreeGrafter"/>
</dbReference>
<feature type="binding site" evidence="5">
    <location>
        <position position="206"/>
    </location>
    <ligand>
        <name>Mg(2+)</name>
        <dbReference type="ChEBI" id="CHEBI:18420"/>
        <label>1</label>
        <note>catalytic</note>
    </ligand>
</feature>
<keyword evidence="7" id="KW-1185">Reference proteome</keyword>
<feature type="binding site" evidence="5">
    <location>
        <position position="88"/>
    </location>
    <ligand>
        <name>Mg(2+)</name>
        <dbReference type="ChEBI" id="CHEBI:18420"/>
        <label>1</label>
        <note>catalytic</note>
    </ligand>
</feature>
<dbReference type="GO" id="GO:0046872">
    <property type="term" value="F:metal ion binding"/>
    <property type="evidence" value="ECO:0007669"/>
    <property type="project" value="UniProtKB-KW"/>
</dbReference>
<feature type="binding site" evidence="5">
    <location>
        <position position="67"/>
    </location>
    <ligand>
        <name>Mg(2+)</name>
        <dbReference type="ChEBI" id="CHEBI:18420"/>
        <label>1</label>
        <note>catalytic</note>
    </ligand>
</feature>
<dbReference type="Pfam" id="PF00459">
    <property type="entry name" value="Inositol_P"/>
    <property type="match status" value="1"/>
</dbReference>
<dbReference type="PRINTS" id="PR00377">
    <property type="entry name" value="IMPHPHTASES"/>
</dbReference>
<gene>
    <name evidence="6" type="ORF">BFP76_08710</name>
</gene>